<dbReference type="EMBL" id="CP069028">
    <property type="protein sequence ID" value="QRC96521.1"/>
    <property type="molecule type" value="Genomic_DNA"/>
</dbReference>
<gene>
    <name evidence="2" type="ORF">JI435_014360</name>
</gene>
<feature type="chain" id="PRO_5031165050" description="Cyanovirin-N domain-containing protein" evidence="1">
    <location>
        <begin position="19"/>
        <end position="207"/>
    </location>
</feature>
<evidence type="ECO:0000313" key="3">
    <source>
        <dbReference type="Proteomes" id="UP000663193"/>
    </source>
</evidence>
<proteinExistence type="predicted"/>
<dbReference type="Proteomes" id="UP000663193">
    <property type="component" value="Chromosome 6"/>
</dbReference>
<dbReference type="AlphaFoldDB" id="A0A7U2F0L7"/>
<organism evidence="2 3">
    <name type="scientific">Phaeosphaeria nodorum (strain SN15 / ATCC MYA-4574 / FGSC 10173)</name>
    <name type="common">Glume blotch fungus</name>
    <name type="synonym">Parastagonospora nodorum</name>
    <dbReference type="NCBI Taxonomy" id="321614"/>
    <lineage>
        <taxon>Eukaryota</taxon>
        <taxon>Fungi</taxon>
        <taxon>Dikarya</taxon>
        <taxon>Ascomycota</taxon>
        <taxon>Pezizomycotina</taxon>
        <taxon>Dothideomycetes</taxon>
        <taxon>Pleosporomycetidae</taxon>
        <taxon>Pleosporales</taxon>
        <taxon>Pleosporineae</taxon>
        <taxon>Phaeosphaeriaceae</taxon>
        <taxon>Parastagonospora</taxon>
    </lineage>
</organism>
<sequence>MVLGLIALAGTIPMTATAVLSLQDKAESTKKDGLKNEWKTERCHMRCRPTANSPKDRKDIFVNNHVVLRDGKLYVQLSYYLGEAIHPFSGYYLPYPDSNFEGLVSTISDNPPQLNWIYLDPESLQIWHGLRVEAEKGLPGPWGARVCADGEIRFLWDRWEGFMAVETEEQGLWALCFDRHDNGLKGKVEEGKRTVELELIRVEAEKE</sequence>
<evidence type="ECO:0000256" key="1">
    <source>
        <dbReference type="SAM" id="SignalP"/>
    </source>
</evidence>
<reference evidence="3" key="1">
    <citation type="journal article" date="2021" name="BMC Genomics">
        <title>Chromosome-level genome assembly and manually-curated proteome of model necrotroph Parastagonospora nodorum Sn15 reveals a genome-wide trove of candidate effector homologs, and redundancy of virulence-related functions within an accessory chromosome.</title>
        <authorList>
            <person name="Bertazzoni S."/>
            <person name="Jones D.A.B."/>
            <person name="Phan H.T."/>
            <person name="Tan K.-C."/>
            <person name="Hane J.K."/>
        </authorList>
    </citation>
    <scope>NUCLEOTIDE SEQUENCE [LARGE SCALE GENOMIC DNA]</scope>
    <source>
        <strain evidence="3">SN15 / ATCC MYA-4574 / FGSC 10173)</strain>
    </source>
</reference>
<evidence type="ECO:0000313" key="2">
    <source>
        <dbReference type="EMBL" id="QRC96521.1"/>
    </source>
</evidence>
<name>A0A7U2F0L7_PHANO</name>
<dbReference type="VEuPathDB" id="FungiDB:JI435_014360"/>
<protein>
    <recommendedName>
        <fullName evidence="4">Cyanovirin-N domain-containing protein</fullName>
    </recommendedName>
</protein>
<dbReference type="OrthoDB" id="3928002at2759"/>
<dbReference type="PANTHER" id="PTHR38049:SF2">
    <property type="entry name" value="RICIN B LECTIN DOMAIN-CONTAINING PROTEIN"/>
    <property type="match status" value="1"/>
</dbReference>
<keyword evidence="3" id="KW-1185">Reference proteome</keyword>
<dbReference type="PANTHER" id="PTHR38049">
    <property type="entry name" value="RICIN B LECTIN DOMAIN-CONTAINING PROTEIN"/>
    <property type="match status" value="1"/>
</dbReference>
<keyword evidence="1" id="KW-0732">Signal</keyword>
<accession>A0A7U2F0L7</accession>
<evidence type="ECO:0008006" key="4">
    <source>
        <dbReference type="Google" id="ProtNLM"/>
    </source>
</evidence>
<feature type="signal peptide" evidence="1">
    <location>
        <begin position="1"/>
        <end position="18"/>
    </location>
</feature>